<evidence type="ECO:0000256" key="7">
    <source>
        <dbReference type="PIRNR" id="PIRNR004682"/>
    </source>
</evidence>
<evidence type="ECO:0000256" key="9">
    <source>
        <dbReference type="PIRSR" id="PIRSR004682-3"/>
    </source>
</evidence>
<keyword evidence="5 7" id="KW-0119">Carbohydrate metabolism</keyword>
<dbReference type="Proteomes" id="UP000031532">
    <property type="component" value="Unassembled WGS sequence"/>
</dbReference>
<feature type="active site" description="Proton donor" evidence="8">
    <location>
        <position position="9"/>
    </location>
</feature>
<dbReference type="PANTHER" id="PTHR42891:SF1">
    <property type="entry name" value="D-GLYCERO-BETA-D-MANNO-HEPTOSE-1,7-BISPHOSPHATE 7-PHOSPHATASE"/>
    <property type="match status" value="1"/>
</dbReference>
<feature type="binding site" evidence="10">
    <location>
        <position position="103"/>
    </location>
    <ligand>
        <name>Zn(2+)</name>
        <dbReference type="ChEBI" id="CHEBI:29105"/>
    </ligand>
</feature>
<feature type="active site" description="Nucleophile" evidence="8">
    <location>
        <position position="7"/>
    </location>
</feature>
<dbReference type="Gene3D" id="3.40.50.1000">
    <property type="entry name" value="HAD superfamily/HAD-like"/>
    <property type="match status" value="1"/>
</dbReference>
<dbReference type="InterPro" id="IPR023214">
    <property type="entry name" value="HAD_sf"/>
</dbReference>
<feature type="site" description="Stabilizes the phosphoryl group" evidence="9">
    <location>
        <position position="49"/>
    </location>
</feature>
<sequence length="195" mass="21338">MKAVFLDKDGTLIEDVPYNIDPDKIRLCAGALEAVQSLAAAGYQISIVTNQSGIARGYFPETALINVEKHLRQLLAAVGVSLAGFYYCPHHPQGVVTEFAIDCDCRKPNPGLLKKAAKEHSIKLHQSWIIGDILNDVEAGNLVGCRTILIDNGNETEWQLSRSRLPNFIVNNLLEAAAVIMASDRSPPQKTHTYS</sequence>
<dbReference type="InterPro" id="IPR004446">
    <property type="entry name" value="Heptose_bisP_phosphatase"/>
</dbReference>
<accession>A0A9X5I4B3</accession>
<comment type="caution">
    <text evidence="11">The sequence shown here is derived from an EMBL/GenBank/DDBJ whole genome shotgun (WGS) entry which is preliminary data.</text>
</comment>
<dbReference type="InterPro" id="IPR006543">
    <property type="entry name" value="Histidinol-phos"/>
</dbReference>
<dbReference type="EMBL" id="JTJC03000002">
    <property type="protein sequence ID" value="NHC34711.1"/>
    <property type="molecule type" value="Genomic_DNA"/>
</dbReference>
<feature type="binding site" evidence="10">
    <location>
        <position position="105"/>
    </location>
    <ligand>
        <name>Zn(2+)</name>
        <dbReference type="ChEBI" id="CHEBI:29105"/>
    </ligand>
</feature>
<evidence type="ECO:0000256" key="2">
    <source>
        <dbReference type="ARBA" id="ARBA00022490"/>
    </source>
</evidence>
<dbReference type="GO" id="GO:0005975">
    <property type="term" value="P:carbohydrate metabolic process"/>
    <property type="evidence" value="ECO:0007669"/>
    <property type="project" value="InterPro"/>
</dbReference>
<keyword evidence="3 10" id="KW-0479">Metal-binding</keyword>
<evidence type="ECO:0000256" key="5">
    <source>
        <dbReference type="ARBA" id="ARBA00023277"/>
    </source>
</evidence>
<keyword evidence="10" id="KW-0862">Zinc</keyword>
<comment type="similarity">
    <text evidence="7">Belongs to the gmhB family.</text>
</comment>
<comment type="subcellular location">
    <subcellularLocation>
        <location evidence="1 7">Cytoplasm</location>
    </subcellularLocation>
</comment>
<evidence type="ECO:0000256" key="8">
    <source>
        <dbReference type="PIRSR" id="PIRSR004682-1"/>
    </source>
</evidence>
<evidence type="ECO:0000313" key="12">
    <source>
        <dbReference type="Proteomes" id="UP000031532"/>
    </source>
</evidence>
<dbReference type="NCBIfam" id="TIGR01656">
    <property type="entry name" value="Histidinol-ppas"/>
    <property type="match status" value="1"/>
</dbReference>
<evidence type="ECO:0000256" key="3">
    <source>
        <dbReference type="ARBA" id="ARBA00022723"/>
    </source>
</evidence>
<keyword evidence="2 7" id="KW-0963">Cytoplasm</keyword>
<feature type="site" description="Stabilizes the phosphoryl group" evidence="9">
    <location>
        <position position="107"/>
    </location>
</feature>
<evidence type="ECO:0000256" key="10">
    <source>
        <dbReference type="PIRSR" id="PIRSR004682-4"/>
    </source>
</evidence>
<feature type="binding site" evidence="10">
    <location>
        <position position="90"/>
    </location>
    <ligand>
        <name>Zn(2+)</name>
        <dbReference type="ChEBI" id="CHEBI:29105"/>
    </ligand>
</feature>
<protein>
    <recommendedName>
        <fullName evidence="6 7">D,D-heptose 1,7-bisphosphate phosphatase</fullName>
        <ecNumber evidence="7">3.1.3.-</ecNumber>
    </recommendedName>
</protein>
<keyword evidence="12" id="KW-1185">Reference proteome</keyword>
<feature type="binding site" evidence="10">
    <location>
        <position position="7"/>
    </location>
    <ligand>
        <name>Mg(2+)</name>
        <dbReference type="ChEBI" id="CHEBI:18420"/>
    </ligand>
</feature>
<evidence type="ECO:0000256" key="6">
    <source>
        <dbReference type="ARBA" id="ARBA00031828"/>
    </source>
</evidence>
<dbReference type="InterPro" id="IPR006549">
    <property type="entry name" value="HAD-SF_hydro_IIIA"/>
</dbReference>
<comment type="cofactor">
    <cofactor evidence="10">
        <name>Mg(2+)</name>
        <dbReference type="ChEBI" id="CHEBI:18420"/>
    </cofactor>
</comment>
<comment type="cofactor">
    <cofactor evidence="10">
        <name>Zn(2+)</name>
        <dbReference type="ChEBI" id="CHEBI:29105"/>
    </cofactor>
</comment>
<dbReference type="CDD" id="cd07503">
    <property type="entry name" value="HAD_HisB-N"/>
    <property type="match status" value="1"/>
</dbReference>
<organism evidence="11 12">
    <name type="scientific">Scytonema millei VB511283</name>
    <dbReference type="NCBI Taxonomy" id="1245923"/>
    <lineage>
        <taxon>Bacteria</taxon>
        <taxon>Bacillati</taxon>
        <taxon>Cyanobacteriota</taxon>
        <taxon>Cyanophyceae</taxon>
        <taxon>Nostocales</taxon>
        <taxon>Scytonemataceae</taxon>
        <taxon>Scytonema</taxon>
    </lineage>
</organism>
<dbReference type="OrthoDB" id="9801899at2"/>
<feature type="site" description="Contributes to substrate recognition" evidence="9">
    <location>
        <position position="106"/>
    </location>
</feature>
<keyword evidence="4 7" id="KW-0378">Hydrolase</keyword>
<feature type="binding site" evidence="10">
    <location>
        <position position="88"/>
    </location>
    <ligand>
        <name>Zn(2+)</name>
        <dbReference type="ChEBI" id="CHEBI:29105"/>
    </ligand>
</feature>
<dbReference type="AlphaFoldDB" id="A0A9X5I4B3"/>
<dbReference type="PANTHER" id="PTHR42891">
    <property type="entry name" value="D-GLYCERO-BETA-D-MANNO-HEPTOSE-1,7-BISPHOSPHATE 7-PHOSPHATASE"/>
    <property type="match status" value="1"/>
</dbReference>
<feature type="binding site" evidence="10">
    <location>
        <position position="132"/>
    </location>
    <ligand>
        <name>Mg(2+)</name>
        <dbReference type="ChEBI" id="CHEBI:18420"/>
    </ligand>
</feature>
<dbReference type="Pfam" id="PF13242">
    <property type="entry name" value="Hydrolase_like"/>
    <property type="match status" value="1"/>
</dbReference>
<dbReference type="InterPro" id="IPR036412">
    <property type="entry name" value="HAD-like_sf"/>
</dbReference>
<dbReference type="NCBIfam" id="TIGR01662">
    <property type="entry name" value="HAD-SF-IIIA"/>
    <property type="match status" value="1"/>
</dbReference>
<proteinExistence type="inferred from homology"/>
<keyword evidence="10" id="KW-0460">Magnesium</keyword>
<gene>
    <name evidence="11" type="ORF">QH73_0008570</name>
</gene>
<dbReference type="GO" id="GO:0016791">
    <property type="term" value="F:phosphatase activity"/>
    <property type="evidence" value="ECO:0007669"/>
    <property type="project" value="InterPro"/>
</dbReference>
<dbReference type="PIRSF" id="PIRSF004682">
    <property type="entry name" value="GmhB"/>
    <property type="match status" value="1"/>
</dbReference>
<dbReference type="RefSeq" id="WP_039716752.1">
    <property type="nucleotide sequence ID" value="NZ_JTJC03000002.1"/>
</dbReference>
<name>A0A9X5I4B3_9CYAN</name>
<dbReference type="GO" id="GO:0046872">
    <property type="term" value="F:metal ion binding"/>
    <property type="evidence" value="ECO:0007669"/>
    <property type="project" value="UniProtKB-KW"/>
</dbReference>
<dbReference type="EC" id="3.1.3.-" evidence="7"/>
<evidence type="ECO:0000313" key="11">
    <source>
        <dbReference type="EMBL" id="NHC34711.1"/>
    </source>
</evidence>
<dbReference type="GO" id="GO:0005737">
    <property type="term" value="C:cytoplasm"/>
    <property type="evidence" value="ECO:0007669"/>
    <property type="project" value="UniProtKB-SubCell"/>
</dbReference>
<dbReference type="SUPFAM" id="SSF56784">
    <property type="entry name" value="HAD-like"/>
    <property type="match status" value="1"/>
</dbReference>
<feature type="binding site" evidence="10">
    <location>
        <position position="9"/>
    </location>
    <ligand>
        <name>Mg(2+)</name>
        <dbReference type="ChEBI" id="CHEBI:18420"/>
    </ligand>
</feature>
<evidence type="ECO:0000256" key="1">
    <source>
        <dbReference type="ARBA" id="ARBA00004496"/>
    </source>
</evidence>
<evidence type="ECO:0000256" key="4">
    <source>
        <dbReference type="ARBA" id="ARBA00022801"/>
    </source>
</evidence>
<reference evidence="11 12" key="1">
    <citation type="journal article" date="2015" name="Genome Announc.">
        <title>Draft Genome Sequence of the Terrestrial Cyanobacterium Scytonema millei VB511283, Isolated from Eastern India.</title>
        <authorList>
            <person name="Sen D."/>
            <person name="Chandrababunaidu M.M."/>
            <person name="Singh D."/>
            <person name="Sanghi N."/>
            <person name="Ghorai A."/>
            <person name="Mishra G.P."/>
            <person name="Madduluri M."/>
            <person name="Adhikary S.P."/>
            <person name="Tripathy S."/>
        </authorList>
    </citation>
    <scope>NUCLEOTIDE SEQUENCE [LARGE SCALE GENOMIC DNA]</scope>
    <source>
        <strain evidence="11 12">VB511283</strain>
    </source>
</reference>